<keyword evidence="1" id="KW-0378">Hydrolase</keyword>
<evidence type="ECO:0000313" key="4">
    <source>
        <dbReference type="Proteomes" id="UP001442841"/>
    </source>
</evidence>
<keyword evidence="2" id="KW-0472">Membrane</keyword>
<dbReference type="EMBL" id="CP154795">
    <property type="protein sequence ID" value="XAN08234.1"/>
    <property type="molecule type" value="Genomic_DNA"/>
</dbReference>
<keyword evidence="4" id="KW-1185">Reference proteome</keyword>
<name>A0ABZ3FQA0_9ACTN</name>
<reference evidence="3 4" key="1">
    <citation type="submission" date="2024-04" db="EMBL/GenBank/DDBJ databases">
        <title>Isolation of an actinomycete strain from pig manure.</title>
        <authorList>
            <person name="Gong T."/>
            <person name="Yu Z."/>
            <person name="An M."/>
            <person name="Wei C."/>
            <person name="Yang W."/>
            <person name="Liu L."/>
        </authorList>
    </citation>
    <scope>NUCLEOTIDE SEQUENCE [LARGE SCALE GENOMIC DNA]</scope>
    <source>
        <strain evidence="3 4">ZF39</strain>
    </source>
</reference>
<evidence type="ECO:0000313" key="3">
    <source>
        <dbReference type="EMBL" id="XAN08234.1"/>
    </source>
</evidence>
<dbReference type="InterPro" id="IPR005754">
    <property type="entry name" value="Sortase"/>
</dbReference>
<evidence type="ECO:0000256" key="1">
    <source>
        <dbReference type="ARBA" id="ARBA00022801"/>
    </source>
</evidence>
<accession>A0ABZ3FQA0</accession>
<dbReference type="RefSeq" id="WP_425309689.1">
    <property type="nucleotide sequence ID" value="NZ_CP154795.1"/>
</dbReference>
<keyword evidence="2" id="KW-1133">Transmembrane helix</keyword>
<keyword evidence="2" id="KW-0812">Transmembrane</keyword>
<dbReference type="CDD" id="cd05829">
    <property type="entry name" value="Sortase_F"/>
    <property type="match status" value="1"/>
</dbReference>
<evidence type="ECO:0000256" key="2">
    <source>
        <dbReference type="SAM" id="Phobius"/>
    </source>
</evidence>
<dbReference type="Proteomes" id="UP001442841">
    <property type="component" value="Chromosome"/>
</dbReference>
<proteinExistence type="predicted"/>
<sequence>MPSATQRRSTRRPSPSGPHGLRVGGAILAVLVLIISTIVLTGYARARNVPESSGGASQPTVTRISSLGLNVPTVPILEQDAVLDPPSNPKEAGWWANGAMPGARQGSAVITAHKIHGGGGAFDDLEKLKRGALITVDTQRGVQNYEVVSVNHYDREQFAEKSADLFSTDGEPRLVLITCRDWNGKDWEGNTVVIARPGSR</sequence>
<feature type="transmembrane region" description="Helical" evidence="2">
    <location>
        <begin position="21"/>
        <end position="43"/>
    </location>
</feature>
<dbReference type="InterPro" id="IPR023365">
    <property type="entry name" value="Sortase_dom-sf"/>
</dbReference>
<dbReference type="Gene3D" id="2.40.260.10">
    <property type="entry name" value="Sortase"/>
    <property type="match status" value="1"/>
</dbReference>
<dbReference type="SUPFAM" id="SSF63817">
    <property type="entry name" value="Sortase"/>
    <property type="match status" value="1"/>
</dbReference>
<gene>
    <name evidence="3" type="ORF">AADG42_13290</name>
</gene>
<protein>
    <submittedName>
        <fullName evidence="3">Class F sortase</fullName>
    </submittedName>
</protein>
<organism evidence="3 4">
    <name type="scientific">Ammonicoccus fulvus</name>
    <dbReference type="NCBI Taxonomy" id="3138240"/>
    <lineage>
        <taxon>Bacteria</taxon>
        <taxon>Bacillati</taxon>
        <taxon>Actinomycetota</taxon>
        <taxon>Actinomycetes</taxon>
        <taxon>Propionibacteriales</taxon>
        <taxon>Propionibacteriaceae</taxon>
        <taxon>Ammonicoccus</taxon>
    </lineage>
</organism>
<dbReference type="InterPro" id="IPR042001">
    <property type="entry name" value="Sortase_F"/>
</dbReference>
<dbReference type="Pfam" id="PF04203">
    <property type="entry name" value="Sortase"/>
    <property type="match status" value="1"/>
</dbReference>